<reference evidence="1 2" key="1">
    <citation type="submission" date="2019-01" db="EMBL/GenBank/DDBJ databases">
        <title>Draft genome sequence of Psathyrella aberdarensis IHI B618.</title>
        <authorList>
            <person name="Buettner E."/>
            <person name="Kellner H."/>
        </authorList>
    </citation>
    <scope>NUCLEOTIDE SEQUENCE [LARGE SCALE GENOMIC DNA]</scope>
    <source>
        <strain evidence="1 2">IHI B618</strain>
    </source>
</reference>
<proteinExistence type="predicted"/>
<evidence type="ECO:0000313" key="1">
    <source>
        <dbReference type="EMBL" id="RXW12696.1"/>
    </source>
</evidence>
<evidence type="ECO:0000313" key="2">
    <source>
        <dbReference type="Proteomes" id="UP000290288"/>
    </source>
</evidence>
<dbReference type="EMBL" id="SDEE01001151">
    <property type="protein sequence ID" value="RXW12696.1"/>
    <property type="molecule type" value="Genomic_DNA"/>
</dbReference>
<dbReference type="AlphaFoldDB" id="A0A4Q2D2R0"/>
<protein>
    <submittedName>
        <fullName evidence="1">Uncharacterized protein</fullName>
    </submittedName>
</protein>
<keyword evidence="2" id="KW-1185">Reference proteome</keyword>
<organism evidence="1 2">
    <name type="scientific">Candolleomyces aberdarensis</name>
    <dbReference type="NCBI Taxonomy" id="2316362"/>
    <lineage>
        <taxon>Eukaryota</taxon>
        <taxon>Fungi</taxon>
        <taxon>Dikarya</taxon>
        <taxon>Basidiomycota</taxon>
        <taxon>Agaricomycotina</taxon>
        <taxon>Agaricomycetes</taxon>
        <taxon>Agaricomycetidae</taxon>
        <taxon>Agaricales</taxon>
        <taxon>Agaricineae</taxon>
        <taxon>Psathyrellaceae</taxon>
        <taxon>Candolleomyces</taxon>
    </lineage>
</organism>
<sequence length="124" mass="14596">MQQIIECPLDFDSLPAKWEELPLPVLYRRSLKAAVGDLPFIIGHLGATDEVLAFTQNGGWQKINNLLPLLYRLVGWLFREFKVWIRRLGDFTKLLKYKKLDEFAAAISEFVEKWERDETEWRNA</sequence>
<name>A0A4Q2D2R0_9AGAR</name>
<accession>A0A4Q2D2R0</accession>
<dbReference type="Proteomes" id="UP000290288">
    <property type="component" value="Unassembled WGS sequence"/>
</dbReference>
<comment type="caution">
    <text evidence="1">The sequence shown here is derived from an EMBL/GenBank/DDBJ whole genome shotgun (WGS) entry which is preliminary data.</text>
</comment>
<gene>
    <name evidence="1" type="ORF">EST38_g13159</name>
</gene>